<dbReference type="InterPro" id="IPR011009">
    <property type="entry name" value="Kinase-like_dom_sf"/>
</dbReference>
<comment type="catalytic activity">
    <reaction evidence="8">
        <text>L-seryl-[protein] + ATP = O-phospho-L-seryl-[protein] + ADP + H(+)</text>
        <dbReference type="Rhea" id="RHEA:17989"/>
        <dbReference type="Rhea" id="RHEA-COMP:9863"/>
        <dbReference type="Rhea" id="RHEA-COMP:11604"/>
        <dbReference type="ChEBI" id="CHEBI:15378"/>
        <dbReference type="ChEBI" id="CHEBI:29999"/>
        <dbReference type="ChEBI" id="CHEBI:30616"/>
        <dbReference type="ChEBI" id="CHEBI:83421"/>
        <dbReference type="ChEBI" id="CHEBI:456216"/>
        <dbReference type="EC" id="2.7.11.1"/>
    </reaction>
</comment>
<dbReference type="EC" id="2.7.11.1" evidence="1"/>
<keyword evidence="4" id="KW-0547">Nucleotide-binding</keyword>
<evidence type="ECO:0000256" key="7">
    <source>
        <dbReference type="ARBA" id="ARBA00047899"/>
    </source>
</evidence>
<dbReference type="InterPro" id="IPR000719">
    <property type="entry name" value="Prot_kinase_dom"/>
</dbReference>
<sequence>MSYPGFPYKQATEFPTEFLNPKPLEPLHLYRPGGFHPINFGDRLGADGRFRVVRKLDIAYSGTVWLCQDTASPTIKWRAVQVFSASASSTDCKELRAMEAFSDIDRSVLENEFHITTPLEHFWFDGPNGRHLAMVFPFMGFGARKFFKSYGHLRKQIKDICFQAAKAMELMHSRGLCYGNFRPHNIFFRLRDGVDSLPEQELLKKLPYVERIQVLTIEDEKPVNRISDPSVPEFLVSFSALTFKSGLCATDITVADFGVSYPPSHPPSEPYTGPWDCPAPEDLFNIRELRGYPTDIWNLGCTIHHLACGVDLVDLDLDVILRCRSRLEEDCIRIEQLAGPMPEPFRSLFRNVYGEETPAEEASTPEQDLPPLTEPTRGYWEHARSSQPWSPVPQGIDLLRFNMITKTDTDVTPRQLREMRDKLNQDGSTLPPFRYTGRPDCIQVQMDMDEIDQLSDLLMSIFKWHPKDRATIDQVLNHAWFEGRNQRAAKVPAPGTSGGKKSTRVGEGS</sequence>
<dbReference type="AlphaFoldDB" id="A0AAE0PJ93"/>
<evidence type="ECO:0000256" key="4">
    <source>
        <dbReference type="ARBA" id="ARBA00022741"/>
    </source>
</evidence>
<dbReference type="GO" id="GO:0000245">
    <property type="term" value="P:spliceosomal complex assembly"/>
    <property type="evidence" value="ECO:0007669"/>
    <property type="project" value="TreeGrafter"/>
</dbReference>
<evidence type="ECO:0000259" key="10">
    <source>
        <dbReference type="PROSITE" id="PS50011"/>
    </source>
</evidence>
<evidence type="ECO:0000313" key="12">
    <source>
        <dbReference type="Proteomes" id="UP001281003"/>
    </source>
</evidence>
<evidence type="ECO:0000256" key="5">
    <source>
        <dbReference type="ARBA" id="ARBA00022777"/>
    </source>
</evidence>
<keyword evidence="3" id="KW-0808">Transferase</keyword>
<dbReference type="Gene3D" id="1.10.510.10">
    <property type="entry name" value="Transferase(Phosphotransferase) domain 1"/>
    <property type="match status" value="1"/>
</dbReference>
<dbReference type="GO" id="GO:0005634">
    <property type="term" value="C:nucleus"/>
    <property type="evidence" value="ECO:0007669"/>
    <property type="project" value="TreeGrafter"/>
</dbReference>
<dbReference type="SMART" id="SM00220">
    <property type="entry name" value="S_TKc"/>
    <property type="match status" value="1"/>
</dbReference>
<dbReference type="GO" id="GO:0005737">
    <property type="term" value="C:cytoplasm"/>
    <property type="evidence" value="ECO:0007669"/>
    <property type="project" value="TreeGrafter"/>
</dbReference>
<dbReference type="GO" id="GO:0005524">
    <property type="term" value="F:ATP binding"/>
    <property type="evidence" value="ECO:0007669"/>
    <property type="project" value="UniProtKB-KW"/>
</dbReference>
<accession>A0AAE0PJ93</accession>
<evidence type="ECO:0000256" key="9">
    <source>
        <dbReference type="SAM" id="MobiDB-lite"/>
    </source>
</evidence>
<name>A0AAE0PJ93_SORBR</name>
<comment type="catalytic activity">
    <reaction evidence="7">
        <text>L-threonyl-[protein] + ATP = O-phospho-L-threonyl-[protein] + ADP + H(+)</text>
        <dbReference type="Rhea" id="RHEA:46608"/>
        <dbReference type="Rhea" id="RHEA-COMP:11060"/>
        <dbReference type="Rhea" id="RHEA-COMP:11605"/>
        <dbReference type="ChEBI" id="CHEBI:15378"/>
        <dbReference type="ChEBI" id="CHEBI:30013"/>
        <dbReference type="ChEBI" id="CHEBI:30616"/>
        <dbReference type="ChEBI" id="CHEBI:61977"/>
        <dbReference type="ChEBI" id="CHEBI:456216"/>
        <dbReference type="EC" id="2.7.11.1"/>
    </reaction>
</comment>
<evidence type="ECO:0000256" key="1">
    <source>
        <dbReference type="ARBA" id="ARBA00012513"/>
    </source>
</evidence>
<evidence type="ECO:0000256" key="2">
    <source>
        <dbReference type="ARBA" id="ARBA00022527"/>
    </source>
</evidence>
<evidence type="ECO:0000256" key="6">
    <source>
        <dbReference type="ARBA" id="ARBA00022840"/>
    </source>
</evidence>
<dbReference type="Proteomes" id="UP001281003">
    <property type="component" value="Unassembled WGS sequence"/>
</dbReference>
<keyword evidence="6" id="KW-0067">ATP-binding</keyword>
<evidence type="ECO:0000256" key="8">
    <source>
        <dbReference type="ARBA" id="ARBA00048679"/>
    </source>
</evidence>
<dbReference type="SUPFAM" id="SSF56112">
    <property type="entry name" value="Protein kinase-like (PK-like)"/>
    <property type="match status" value="1"/>
</dbReference>
<dbReference type="PANTHER" id="PTHR47634:SF9">
    <property type="entry name" value="PROTEIN KINASE DOMAIN-CONTAINING PROTEIN-RELATED"/>
    <property type="match status" value="1"/>
</dbReference>
<dbReference type="PANTHER" id="PTHR47634">
    <property type="entry name" value="PROTEIN KINASE DOMAIN-CONTAINING PROTEIN-RELATED"/>
    <property type="match status" value="1"/>
</dbReference>
<feature type="region of interest" description="Disordered" evidence="9">
    <location>
        <begin position="487"/>
        <end position="509"/>
    </location>
</feature>
<proteinExistence type="predicted"/>
<reference evidence="11" key="1">
    <citation type="journal article" date="2023" name="Mol. Phylogenet. Evol.">
        <title>Genome-scale phylogeny and comparative genomics of the fungal order Sordariales.</title>
        <authorList>
            <person name="Hensen N."/>
            <person name="Bonometti L."/>
            <person name="Westerberg I."/>
            <person name="Brannstrom I.O."/>
            <person name="Guillou S."/>
            <person name="Cros-Aarteil S."/>
            <person name="Calhoun S."/>
            <person name="Haridas S."/>
            <person name="Kuo A."/>
            <person name="Mondo S."/>
            <person name="Pangilinan J."/>
            <person name="Riley R."/>
            <person name="LaButti K."/>
            <person name="Andreopoulos B."/>
            <person name="Lipzen A."/>
            <person name="Chen C."/>
            <person name="Yan M."/>
            <person name="Daum C."/>
            <person name="Ng V."/>
            <person name="Clum A."/>
            <person name="Steindorff A."/>
            <person name="Ohm R.A."/>
            <person name="Martin F."/>
            <person name="Silar P."/>
            <person name="Natvig D.O."/>
            <person name="Lalanne C."/>
            <person name="Gautier V."/>
            <person name="Ament-Velasquez S.L."/>
            <person name="Kruys A."/>
            <person name="Hutchinson M.I."/>
            <person name="Powell A.J."/>
            <person name="Barry K."/>
            <person name="Miller A.N."/>
            <person name="Grigoriev I.V."/>
            <person name="Debuchy R."/>
            <person name="Gladieux P."/>
            <person name="Hiltunen Thoren M."/>
            <person name="Johannesson H."/>
        </authorList>
    </citation>
    <scope>NUCLEOTIDE SEQUENCE</scope>
    <source>
        <strain evidence="11">FGSC 1904</strain>
    </source>
</reference>
<feature type="domain" description="Protein kinase" evidence="10">
    <location>
        <begin position="50"/>
        <end position="481"/>
    </location>
</feature>
<dbReference type="InterPro" id="IPR051334">
    <property type="entry name" value="SRPK"/>
</dbReference>
<dbReference type="GO" id="GO:0004674">
    <property type="term" value="F:protein serine/threonine kinase activity"/>
    <property type="evidence" value="ECO:0007669"/>
    <property type="project" value="UniProtKB-KW"/>
</dbReference>
<keyword evidence="12" id="KW-1185">Reference proteome</keyword>
<evidence type="ECO:0000256" key="3">
    <source>
        <dbReference type="ARBA" id="ARBA00022679"/>
    </source>
</evidence>
<protein>
    <recommendedName>
        <fullName evidence="1">non-specific serine/threonine protein kinase</fullName>
        <ecNumber evidence="1">2.7.11.1</ecNumber>
    </recommendedName>
</protein>
<dbReference type="PROSITE" id="PS50011">
    <property type="entry name" value="PROTEIN_KINASE_DOM"/>
    <property type="match status" value="1"/>
</dbReference>
<dbReference type="EMBL" id="JAUTDP010000003">
    <property type="protein sequence ID" value="KAK3400832.1"/>
    <property type="molecule type" value="Genomic_DNA"/>
</dbReference>
<dbReference type="Gene3D" id="3.30.200.20">
    <property type="entry name" value="Phosphorylase Kinase, domain 1"/>
    <property type="match status" value="1"/>
</dbReference>
<reference evidence="11" key="2">
    <citation type="submission" date="2023-07" db="EMBL/GenBank/DDBJ databases">
        <authorList>
            <consortium name="Lawrence Berkeley National Laboratory"/>
            <person name="Haridas S."/>
            <person name="Hensen N."/>
            <person name="Bonometti L."/>
            <person name="Westerberg I."/>
            <person name="Brannstrom I.O."/>
            <person name="Guillou S."/>
            <person name="Cros-Aarteil S."/>
            <person name="Calhoun S."/>
            <person name="Kuo A."/>
            <person name="Mondo S."/>
            <person name="Pangilinan J."/>
            <person name="Riley R."/>
            <person name="LaButti K."/>
            <person name="Andreopoulos B."/>
            <person name="Lipzen A."/>
            <person name="Chen C."/>
            <person name="Yanf M."/>
            <person name="Daum C."/>
            <person name="Ng V."/>
            <person name="Clum A."/>
            <person name="Steindorff A."/>
            <person name="Ohm R."/>
            <person name="Martin F."/>
            <person name="Silar P."/>
            <person name="Natvig D."/>
            <person name="Lalanne C."/>
            <person name="Gautier V."/>
            <person name="Ament-velasquez S.L."/>
            <person name="Kruys A."/>
            <person name="Hutchinson M.I."/>
            <person name="Powell A.J."/>
            <person name="Barry K."/>
            <person name="Miller A.N."/>
            <person name="Grigoriev I.V."/>
            <person name="Debuchy R."/>
            <person name="Gladieux P."/>
            <person name="Thoren M.H."/>
            <person name="Johannesson H."/>
        </authorList>
    </citation>
    <scope>NUCLEOTIDE SEQUENCE</scope>
    <source>
        <strain evidence="11">FGSC 1904</strain>
    </source>
</reference>
<comment type="caution">
    <text evidence="11">The sequence shown here is derived from an EMBL/GenBank/DDBJ whole genome shotgun (WGS) entry which is preliminary data.</text>
</comment>
<dbReference type="GO" id="GO:0050684">
    <property type="term" value="P:regulation of mRNA processing"/>
    <property type="evidence" value="ECO:0007669"/>
    <property type="project" value="TreeGrafter"/>
</dbReference>
<evidence type="ECO:0000313" key="11">
    <source>
        <dbReference type="EMBL" id="KAK3400832.1"/>
    </source>
</evidence>
<keyword evidence="5 11" id="KW-0418">Kinase</keyword>
<organism evidence="11 12">
    <name type="scientific">Sordaria brevicollis</name>
    <dbReference type="NCBI Taxonomy" id="83679"/>
    <lineage>
        <taxon>Eukaryota</taxon>
        <taxon>Fungi</taxon>
        <taxon>Dikarya</taxon>
        <taxon>Ascomycota</taxon>
        <taxon>Pezizomycotina</taxon>
        <taxon>Sordariomycetes</taxon>
        <taxon>Sordariomycetidae</taxon>
        <taxon>Sordariales</taxon>
        <taxon>Sordariaceae</taxon>
        <taxon>Sordaria</taxon>
    </lineage>
</organism>
<keyword evidence="2" id="KW-0723">Serine/threonine-protein kinase</keyword>
<gene>
    <name evidence="11" type="ORF">B0T20DRAFT_476943</name>
</gene>